<name>A0A1I4ZY93_9GAMM</name>
<dbReference type="Proteomes" id="UP000242222">
    <property type="component" value="Unassembled WGS sequence"/>
</dbReference>
<gene>
    <name evidence="1" type="ORF">SAMN05216516_11052</name>
</gene>
<evidence type="ECO:0000313" key="1">
    <source>
        <dbReference type="EMBL" id="SFN55152.1"/>
    </source>
</evidence>
<evidence type="ECO:0000313" key="2">
    <source>
        <dbReference type="Proteomes" id="UP000242222"/>
    </source>
</evidence>
<organism evidence="1 2">
    <name type="scientific">Izhakiella capsodis</name>
    <dbReference type="NCBI Taxonomy" id="1367852"/>
    <lineage>
        <taxon>Bacteria</taxon>
        <taxon>Pseudomonadati</taxon>
        <taxon>Pseudomonadota</taxon>
        <taxon>Gammaproteobacteria</taxon>
        <taxon>Enterobacterales</taxon>
        <taxon>Erwiniaceae</taxon>
        <taxon>Izhakiella</taxon>
    </lineage>
</organism>
<proteinExistence type="predicted"/>
<accession>A0A1I4ZY93</accession>
<protein>
    <submittedName>
        <fullName evidence="1">Uncharacterized protein</fullName>
    </submittedName>
</protein>
<sequence length="40" mass="4442">MDKKINNMGAQLAECLHINVLNMDQPGFRTDPGGMITRNP</sequence>
<dbReference type="EMBL" id="FOVC01000010">
    <property type="protein sequence ID" value="SFN55152.1"/>
    <property type="molecule type" value="Genomic_DNA"/>
</dbReference>
<dbReference type="RefSeq" id="WP_269017641.1">
    <property type="nucleotide sequence ID" value="NZ_FOVC01000010.1"/>
</dbReference>
<keyword evidence="2" id="KW-1185">Reference proteome</keyword>
<dbReference type="AlphaFoldDB" id="A0A1I4ZY93"/>
<reference evidence="2" key="1">
    <citation type="submission" date="2016-10" db="EMBL/GenBank/DDBJ databases">
        <authorList>
            <person name="Varghese N."/>
            <person name="Submissions S."/>
        </authorList>
    </citation>
    <scope>NUCLEOTIDE SEQUENCE [LARGE SCALE GENOMIC DNA]</scope>
    <source>
        <strain evidence="2">N6PO6</strain>
    </source>
</reference>